<gene>
    <name evidence="3" type="primary">LOC106164990</name>
</gene>
<dbReference type="Proteomes" id="UP000085678">
    <property type="component" value="Unplaced"/>
</dbReference>
<evidence type="ECO:0000313" key="3">
    <source>
        <dbReference type="RefSeq" id="XP_013398513.1"/>
    </source>
</evidence>
<dbReference type="PROSITE" id="PS50042">
    <property type="entry name" value="CNMP_BINDING_3"/>
    <property type="match status" value="1"/>
</dbReference>
<sequence length="269" mass="31353">MATWGSMMLRDHYRRNEDAMDTIKRRLEEVQQMTKQSPVPSSISPKPAIGFNVMSRIATSLKKFKKKISPANRARNCLRHSARLALLIKNGFTGRKKYYIEDDFSVDDDSEGQSKFKDVITETLSADMFVRSSIDWETQMCLRTMPHLRSDKQIKRVVCLLRATKAFSHIFPDYVEEELARYLAYEIYDDGRLIAYQGRKPERLYYIIAGKINILRHYELKSGEVTRSFGILTKGMTTDVMEMKRQTEREANMIAKGQVEVFILYYEVV</sequence>
<dbReference type="PANTHER" id="PTHR23011:SF12">
    <property type="entry name" value="CYCLIC NUCLEOTIDE-BINDING DOMAIN-CONTAINING PROTEIN"/>
    <property type="match status" value="1"/>
</dbReference>
<evidence type="ECO:0000259" key="1">
    <source>
        <dbReference type="PROSITE" id="PS50042"/>
    </source>
</evidence>
<name>A0A1S3IK84_LINAN</name>
<dbReference type="SUPFAM" id="SSF51206">
    <property type="entry name" value="cAMP-binding domain-like"/>
    <property type="match status" value="1"/>
</dbReference>
<keyword evidence="2" id="KW-1185">Reference proteome</keyword>
<reference evidence="3" key="1">
    <citation type="submission" date="2025-08" db="UniProtKB">
        <authorList>
            <consortium name="RefSeq"/>
        </authorList>
    </citation>
    <scope>IDENTIFICATION</scope>
    <source>
        <tissue evidence="3">Gonads</tissue>
    </source>
</reference>
<dbReference type="InterPro" id="IPR000595">
    <property type="entry name" value="cNMP-bd_dom"/>
</dbReference>
<evidence type="ECO:0000313" key="2">
    <source>
        <dbReference type="Proteomes" id="UP000085678"/>
    </source>
</evidence>
<proteinExistence type="predicted"/>
<dbReference type="CDD" id="cd00038">
    <property type="entry name" value="CAP_ED"/>
    <property type="match status" value="1"/>
</dbReference>
<accession>A0A1S3IK84</accession>
<dbReference type="GeneID" id="106164990"/>
<dbReference type="KEGG" id="lak:106164990"/>
<protein>
    <submittedName>
        <fullName evidence="3">Uncharacterized protein LOC106164990</fullName>
    </submittedName>
</protein>
<dbReference type="Gene3D" id="2.60.120.10">
    <property type="entry name" value="Jelly Rolls"/>
    <property type="match status" value="1"/>
</dbReference>
<organism evidence="2 3">
    <name type="scientific">Lingula anatina</name>
    <name type="common">Brachiopod</name>
    <name type="synonym">Lingula unguis</name>
    <dbReference type="NCBI Taxonomy" id="7574"/>
    <lineage>
        <taxon>Eukaryota</taxon>
        <taxon>Metazoa</taxon>
        <taxon>Spiralia</taxon>
        <taxon>Lophotrochozoa</taxon>
        <taxon>Brachiopoda</taxon>
        <taxon>Linguliformea</taxon>
        <taxon>Lingulata</taxon>
        <taxon>Lingulida</taxon>
        <taxon>Linguloidea</taxon>
        <taxon>Lingulidae</taxon>
        <taxon>Lingula</taxon>
    </lineage>
</organism>
<dbReference type="InterPro" id="IPR018490">
    <property type="entry name" value="cNMP-bd_dom_sf"/>
</dbReference>
<dbReference type="STRING" id="7574.A0A1S3IK84"/>
<feature type="domain" description="Cyclic nucleotide-binding" evidence="1">
    <location>
        <begin position="178"/>
        <end position="269"/>
    </location>
</feature>
<dbReference type="InterPro" id="IPR014710">
    <property type="entry name" value="RmlC-like_jellyroll"/>
</dbReference>
<dbReference type="PANTHER" id="PTHR23011">
    <property type="entry name" value="CYCLIC NUCLEOTIDE-BINDING DOMAIN CONTAINING PROTEIN"/>
    <property type="match status" value="1"/>
</dbReference>
<dbReference type="OrthoDB" id="166212at2759"/>
<dbReference type="RefSeq" id="XP_013398513.1">
    <property type="nucleotide sequence ID" value="XM_013543059.1"/>
</dbReference>
<dbReference type="AlphaFoldDB" id="A0A1S3IK84"/>
<dbReference type="InParanoid" id="A0A1S3IK84"/>